<evidence type="ECO:0000313" key="1">
    <source>
        <dbReference type="EMBL" id="KAI3770386.1"/>
    </source>
</evidence>
<dbReference type="Proteomes" id="UP001055879">
    <property type="component" value="Linkage Group LG01"/>
</dbReference>
<accession>A0ACB9FHR7</accession>
<protein>
    <submittedName>
        <fullName evidence="1">Uncharacterized protein</fullName>
    </submittedName>
</protein>
<dbReference type="EMBL" id="CM042047">
    <property type="protein sequence ID" value="KAI3770386.1"/>
    <property type="molecule type" value="Genomic_DNA"/>
</dbReference>
<evidence type="ECO:0000313" key="2">
    <source>
        <dbReference type="Proteomes" id="UP001055879"/>
    </source>
</evidence>
<proteinExistence type="predicted"/>
<organism evidence="1 2">
    <name type="scientific">Arctium lappa</name>
    <name type="common">Greater burdock</name>
    <name type="synonym">Lappa major</name>
    <dbReference type="NCBI Taxonomy" id="4217"/>
    <lineage>
        <taxon>Eukaryota</taxon>
        <taxon>Viridiplantae</taxon>
        <taxon>Streptophyta</taxon>
        <taxon>Embryophyta</taxon>
        <taxon>Tracheophyta</taxon>
        <taxon>Spermatophyta</taxon>
        <taxon>Magnoliopsida</taxon>
        <taxon>eudicotyledons</taxon>
        <taxon>Gunneridae</taxon>
        <taxon>Pentapetalae</taxon>
        <taxon>asterids</taxon>
        <taxon>campanulids</taxon>
        <taxon>Asterales</taxon>
        <taxon>Asteraceae</taxon>
        <taxon>Carduoideae</taxon>
        <taxon>Cardueae</taxon>
        <taxon>Arctiinae</taxon>
        <taxon>Arctium</taxon>
    </lineage>
</organism>
<reference evidence="1 2" key="2">
    <citation type="journal article" date="2022" name="Mol. Ecol. Resour.">
        <title>The genomes of chicory, endive, great burdock and yacon provide insights into Asteraceae paleo-polyploidization history and plant inulin production.</title>
        <authorList>
            <person name="Fan W."/>
            <person name="Wang S."/>
            <person name="Wang H."/>
            <person name="Wang A."/>
            <person name="Jiang F."/>
            <person name="Liu H."/>
            <person name="Zhao H."/>
            <person name="Xu D."/>
            <person name="Zhang Y."/>
        </authorList>
    </citation>
    <scope>NUCLEOTIDE SEQUENCE [LARGE SCALE GENOMIC DNA]</scope>
    <source>
        <strain evidence="2">cv. Niubang</strain>
    </source>
</reference>
<reference evidence="2" key="1">
    <citation type="journal article" date="2022" name="Mol. Ecol. Resour.">
        <title>The genomes of chicory, endive, great burdock and yacon provide insights into Asteraceae palaeo-polyploidization history and plant inulin production.</title>
        <authorList>
            <person name="Fan W."/>
            <person name="Wang S."/>
            <person name="Wang H."/>
            <person name="Wang A."/>
            <person name="Jiang F."/>
            <person name="Liu H."/>
            <person name="Zhao H."/>
            <person name="Xu D."/>
            <person name="Zhang Y."/>
        </authorList>
    </citation>
    <scope>NUCLEOTIDE SEQUENCE [LARGE SCALE GENOMIC DNA]</scope>
    <source>
        <strain evidence="2">cv. Niubang</strain>
    </source>
</reference>
<keyword evidence="2" id="KW-1185">Reference proteome</keyword>
<gene>
    <name evidence="1" type="ORF">L6452_01517</name>
</gene>
<sequence>MLRSNEFDMWKIRTKQYILLTDYSMWDIIENGPSDEAKIGADGKRIRPKTDVERKTRQTEMKALSTLLLSIPNEYQHQFCNFTDAQMLWNALDKRFSGAKSTKRNQKAILKQQYENFMSTKNESMTQTFDSGVLLGNALFKVPRSIGSIGVEKVGFLEFGGTRATMPAIVPEGTIAWHNRQSWGTHGTILVIVPAIVPWHNCLAQ</sequence>
<comment type="caution">
    <text evidence="1">The sequence shown here is derived from an EMBL/GenBank/DDBJ whole genome shotgun (WGS) entry which is preliminary data.</text>
</comment>
<name>A0ACB9FHR7_ARCLA</name>